<dbReference type="FunFam" id="3.40.630.70:FF:000001">
    <property type="entry name" value="Leucyl/phenylalanyl-tRNA--protein transferase"/>
    <property type="match status" value="1"/>
</dbReference>
<dbReference type="NCBIfam" id="TIGR00667">
    <property type="entry name" value="aat"/>
    <property type="match status" value="1"/>
</dbReference>
<dbReference type="PANTHER" id="PTHR30098">
    <property type="entry name" value="LEUCYL/PHENYLALANYL-TRNA--PROTEIN TRANSFERASE"/>
    <property type="match status" value="1"/>
</dbReference>
<dbReference type="STRING" id="1384459.GL4_1734"/>
<dbReference type="InterPro" id="IPR004616">
    <property type="entry name" value="Leu/Phe-tRNA_Trfase"/>
</dbReference>
<comment type="catalytic activity">
    <reaction evidence="4">
        <text>L-phenylalanyl-tRNA(Phe) + an N-terminal L-alpha-aminoacyl-[protein] = an N-terminal L-phenylalanyl-L-alpha-aminoacyl-[protein] + tRNA(Phe)</text>
        <dbReference type="Rhea" id="RHEA:43632"/>
        <dbReference type="Rhea" id="RHEA-COMP:9668"/>
        <dbReference type="Rhea" id="RHEA-COMP:9699"/>
        <dbReference type="Rhea" id="RHEA-COMP:10636"/>
        <dbReference type="Rhea" id="RHEA-COMP:10637"/>
        <dbReference type="ChEBI" id="CHEBI:78442"/>
        <dbReference type="ChEBI" id="CHEBI:78531"/>
        <dbReference type="ChEBI" id="CHEBI:78597"/>
        <dbReference type="ChEBI" id="CHEBI:83561"/>
        <dbReference type="EC" id="2.3.2.6"/>
    </reaction>
</comment>
<comment type="subcellular location">
    <subcellularLocation>
        <location evidence="4">Cytoplasm</location>
    </subcellularLocation>
</comment>
<sequence>MTSLDDVTIEITPQVLLKAYSCGIFPMAESADNNALYWIEPERRGVLPLDAVHVSRSLAKTIRRGGYDVRIDNDFEAVIDGCAEPSAGRRSTWINSRIRSLYGELFALGHCHTVEIWQDDALTGGLYGVHLGRAFFGESMFSRARDTSKIALVYLVARLKYGGFTLLDTQFITDHLAQFGAIEISRQAFQQLLEDALDGGQSSSGTDGRVDGGDIAAASFAALPADADPAEVLQLVNGTP</sequence>
<reference evidence="5 6" key="1">
    <citation type="submission" date="2014-09" db="EMBL/GenBank/DDBJ databases">
        <title>Genome sequencing of Methyloceanibacter caenitepidi Gela4.</title>
        <authorList>
            <person name="Takeuchi M."/>
            <person name="Susumu S."/>
            <person name="Kamagata Y."/>
            <person name="Oshima K."/>
            <person name="Hattori M."/>
            <person name="Iwasaki W."/>
        </authorList>
    </citation>
    <scope>NUCLEOTIDE SEQUENCE [LARGE SCALE GENOMIC DNA]</scope>
    <source>
        <strain evidence="5 6">Gela4</strain>
    </source>
</reference>
<proteinExistence type="inferred from homology"/>
<comment type="function">
    <text evidence="4">Functions in the N-end rule pathway of protein degradation where it conjugates Leu, Phe and, less efficiently, Met from aminoacyl-tRNAs to the N-termini of proteins containing an N-terminal arginine or lysine.</text>
</comment>
<evidence type="ECO:0000256" key="1">
    <source>
        <dbReference type="ARBA" id="ARBA00022490"/>
    </source>
</evidence>
<dbReference type="GO" id="GO:0030163">
    <property type="term" value="P:protein catabolic process"/>
    <property type="evidence" value="ECO:0007669"/>
    <property type="project" value="UniProtKB-UniRule"/>
</dbReference>
<dbReference type="Proteomes" id="UP000031643">
    <property type="component" value="Chromosome"/>
</dbReference>
<keyword evidence="1 4" id="KW-0963">Cytoplasm</keyword>
<evidence type="ECO:0000256" key="2">
    <source>
        <dbReference type="ARBA" id="ARBA00022679"/>
    </source>
</evidence>
<evidence type="ECO:0000313" key="5">
    <source>
        <dbReference type="EMBL" id="BAQ17188.1"/>
    </source>
</evidence>
<dbReference type="SUPFAM" id="SSF55729">
    <property type="entry name" value="Acyl-CoA N-acyltransferases (Nat)"/>
    <property type="match status" value="1"/>
</dbReference>
<dbReference type="InterPro" id="IPR016181">
    <property type="entry name" value="Acyl_CoA_acyltransferase"/>
</dbReference>
<name>A0A0A8K2K3_9HYPH</name>
<gene>
    <name evidence="4" type="primary">aat</name>
    <name evidence="5" type="ORF">GL4_1734</name>
</gene>
<comment type="similarity">
    <text evidence="4">Belongs to the L/F-transferase family.</text>
</comment>
<keyword evidence="6" id="KW-1185">Reference proteome</keyword>
<comment type="catalytic activity">
    <reaction evidence="4">
        <text>N-terminal L-lysyl-[protein] + L-leucyl-tRNA(Leu) = N-terminal L-leucyl-L-lysyl-[protein] + tRNA(Leu) + H(+)</text>
        <dbReference type="Rhea" id="RHEA:12340"/>
        <dbReference type="Rhea" id="RHEA-COMP:9613"/>
        <dbReference type="Rhea" id="RHEA-COMP:9622"/>
        <dbReference type="Rhea" id="RHEA-COMP:12670"/>
        <dbReference type="Rhea" id="RHEA-COMP:12671"/>
        <dbReference type="ChEBI" id="CHEBI:15378"/>
        <dbReference type="ChEBI" id="CHEBI:65249"/>
        <dbReference type="ChEBI" id="CHEBI:78442"/>
        <dbReference type="ChEBI" id="CHEBI:78494"/>
        <dbReference type="ChEBI" id="CHEBI:133043"/>
        <dbReference type="EC" id="2.3.2.6"/>
    </reaction>
</comment>
<dbReference type="KEGG" id="mcg:GL4_1734"/>
<dbReference type="PANTHER" id="PTHR30098:SF2">
    <property type="entry name" value="LEUCYL_PHENYLALANYL-TRNA--PROTEIN TRANSFERASE"/>
    <property type="match status" value="1"/>
</dbReference>
<evidence type="ECO:0000313" key="6">
    <source>
        <dbReference type="Proteomes" id="UP000031643"/>
    </source>
</evidence>
<keyword evidence="3 4" id="KW-0012">Acyltransferase</keyword>
<evidence type="ECO:0000256" key="3">
    <source>
        <dbReference type="ARBA" id="ARBA00023315"/>
    </source>
</evidence>
<dbReference type="OrthoDB" id="9790282at2"/>
<organism evidence="5 6">
    <name type="scientific">Methyloceanibacter caenitepidi</name>
    <dbReference type="NCBI Taxonomy" id="1384459"/>
    <lineage>
        <taxon>Bacteria</taxon>
        <taxon>Pseudomonadati</taxon>
        <taxon>Pseudomonadota</taxon>
        <taxon>Alphaproteobacteria</taxon>
        <taxon>Hyphomicrobiales</taxon>
        <taxon>Hyphomicrobiaceae</taxon>
        <taxon>Methyloceanibacter</taxon>
    </lineage>
</organism>
<protein>
    <recommendedName>
        <fullName evidence="4">Leucyl/phenylalanyl-tRNA--protein transferase</fullName>
        <ecNumber evidence="4">2.3.2.6</ecNumber>
    </recommendedName>
    <alternativeName>
        <fullName evidence="4">L/F-transferase</fullName>
    </alternativeName>
    <alternativeName>
        <fullName evidence="4">Leucyltransferase</fullName>
    </alternativeName>
    <alternativeName>
        <fullName evidence="4">Phenyalanyltransferase</fullName>
    </alternativeName>
</protein>
<dbReference type="GO" id="GO:0008914">
    <property type="term" value="F:leucyl-tRNA--protein transferase activity"/>
    <property type="evidence" value="ECO:0007669"/>
    <property type="project" value="UniProtKB-UniRule"/>
</dbReference>
<evidence type="ECO:0000256" key="4">
    <source>
        <dbReference type="HAMAP-Rule" id="MF_00688"/>
    </source>
</evidence>
<dbReference type="Pfam" id="PF03588">
    <property type="entry name" value="Leu_Phe_trans"/>
    <property type="match status" value="1"/>
</dbReference>
<dbReference type="HOGENOM" id="CLU_075045_1_1_5"/>
<dbReference type="EMBL" id="AP014648">
    <property type="protein sequence ID" value="BAQ17188.1"/>
    <property type="molecule type" value="Genomic_DNA"/>
</dbReference>
<dbReference type="GO" id="GO:0005737">
    <property type="term" value="C:cytoplasm"/>
    <property type="evidence" value="ECO:0007669"/>
    <property type="project" value="UniProtKB-SubCell"/>
</dbReference>
<dbReference type="InterPro" id="IPR042203">
    <property type="entry name" value="Leu/Phe-tRNA_Trfase_C"/>
</dbReference>
<dbReference type="RefSeq" id="WP_045366610.1">
    <property type="nucleotide sequence ID" value="NZ_AP014648.1"/>
</dbReference>
<dbReference type="HAMAP" id="MF_00688">
    <property type="entry name" value="Leu_Phe_trans"/>
    <property type="match status" value="1"/>
</dbReference>
<accession>A0A0A8K2K3</accession>
<dbReference type="AlphaFoldDB" id="A0A0A8K2K3"/>
<dbReference type="EC" id="2.3.2.6" evidence="4"/>
<comment type="catalytic activity">
    <reaction evidence="4">
        <text>N-terminal L-arginyl-[protein] + L-leucyl-tRNA(Leu) = N-terminal L-leucyl-L-arginyl-[protein] + tRNA(Leu) + H(+)</text>
        <dbReference type="Rhea" id="RHEA:50416"/>
        <dbReference type="Rhea" id="RHEA-COMP:9613"/>
        <dbReference type="Rhea" id="RHEA-COMP:9622"/>
        <dbReference type="Rhea" id="RHEA-COMP:12672"/>
        <dbReference type="Rhea" id="RHEA-COMP:12673"/>
        <dbReference type="ChEBI" id="CHEBI:15378"/>
        <dbReference type="ChEBI" id="CHEBI:64719"/>
        <dbReference type="ChEBI" id="CHEBI:78442"/>
        <dbReference type="ChEBI" id="CHEBI:78494"/>
        <dbReference type="ChEBI" id="CHEBI:133044"/>
        <dbReference type="EC" id="2.3.2.6"/>
    </reaction>
</comment>
<dbReference type="Gene3D" id="3.40.630.70">
    <property type="entry name" value="Leucyl/phenylalanyl-tRNA-protein transferase, C-terminal domain"/>
    <property type="match status" value="1"/>
</dbReference>
<keyword evidence="2 4" id="KW-0808">Transferase</keyword>